<dbReference type="KEGG" id="kcm:ABWK59_36495"/>
<dbReference type="EMBL" id="CP159873">
    <property type="protein sequence ID" value="XCM84429.1"/>
    <property type="molecule type" value="Genomic_DNA"/>
</dbReference>
<dbReference type="RefSeq" id="WP_354645364.1">
    <property type="nucleotide sequence ID" value="NZ_CP159873.1"/>
</dbReference>
<reference evidence="1" key="1">
    <citation type="submission" date="2024-06" db="EMBL/GenBank/DDBJ databases">
        <title>The genome sequences of Kitasatospora sp. strain HUAS MG31.</title>
        <authorList>
            <person name="Mo P."/>
        </authorList>
    </citation>
    <scope>NUCLEOTIDE SEQUENCE</scope>
    <source>
        <strain evidence="1">HUAS MG31</strain>
        <plasmid evidence="1">punmamed1</plasmid>
    </source>
</reference>
<name>A0AAU8K845_9ACTN</name>
<organism evidence="1">
    <name type="scientific">Kitasatospora camelliae</name>
    <dbReference type="NCBI Taxonomy" id="3156397"/>
    <lineage>
        <taxon>Bacteria</taxon>
        <taxon>Bacillati</taxon>
        <taxon>Actinomycetota</taxon>
        <taxon>Actinomycetes</taxon>
        <taxon>Kitasatosporales</taxon>
        <taxon>Streptomycetaceae</taxon>
        <taxon>Kitasatospora</taxon>
    </lineage>
</organism>
<sequence length="230" mass="25872">MGSLRKSSFLIFHDPDAPTETKTLDPRNVAEIEAAHEAGKKERVDALIADFFKKQDRSLVYLAAEDPDAAKKRLKELEDSYEGQVLRWIVQSVQDLSDEDGALLNFFRSNRKMSDSGAPDRRTFARNVQEIVTSKAKLPSTQYTPQRSLQGTVRFNSDGFVVNETPKYSKWDSEEEKHVDLTEGQVVRSQGPALWVKVADGAWEKDGDWGGCLRVTCATAKNYWIAARDG</sequence>
<protein>
    <submittedName>
        <fullName evidence="1">Uncharacterized protein</fullName>
    </submittedName>
</protein>
<gene>
    <name evidence="1" type="ORF">ABWK59_36495</name>
</gene>
<proteinExistence type="predicted"/>
<keyword evidence="1" id="KW-0614">Plasmid</keyword>
<geneLocation type="plasmid" evidence="1">
    <name>punmamed1</name>
</geneLocation>
<accession>A0AAU8K845</accession>
<dbReference type="AlphaFoldDB" id="A0AAU8K845"/>
<evidence type="ECO:0000313" key="1">
    <source>
        <dbReference type="EMBL" id="XCM84429.1"/>
    </source>
</evidence>